<gene>
    <name evidence="1" type="ORF">MM415B02202_0010</name>
</gene>
<evidence type="ECO:0000313" key="1">
    <source>
        <dbReference type="EMBL" id="QJA85571.1"/>
    </source>
</evidence>
<dbReference type="EMBL" id="MT142583">
    <property type="protein sequence ID" value="QJA85571.1"/>
    <property type="molecule type" value="Genomic_DNA"/>
</dbReference>
<accession>A0A6M3KVJ0</accession>
<name>A0A6M3KVJ0_9ZZZZ</name>
<organism evidence="1">
    <name type="scientific">viral metagenome</name>
    <dbReference type="NCBI Taxonomy" id="1070528"/>
    <lineage>
        <taxon>unclassified sequences</taxon>
        <taxon>metagenomes</taxon>
        <taxon>organismal metagenomes</taxon>
    </lineage>
</organism>
<sequence length="72" mass="8486">MSFLSRLDLRLNDGKMSKVILLVWGTWRKPVQYKMKMELRRDIEYKLGMMKSNQMRKILSKTLPPQGVADAD</sequence>
<dbReference type="AlphaFoldDB" id="A0A6M3KVJ0"/>
<proteinExistence type="predicted"/>
<reference evidence="1" key="1">
    <citation type="submission" date="2020-03" db="EMBL/GenBank/DDBJ databases">
        <title>The deep terrestrial virosphere.</title>
        <authorList>
            <person name="Holmfeldt K."/>
            <person name="Nilsson E."/>
            <person name="Simone D."/>
            <person name="Lopez-Fernandez M."/>
            <person name="Wu X."/>
            <person name="de Brujin I."/>
            <person name="Lundin D."/>
            <person name="Andersson A."/>
            <person name="Bertilsson S."/>
            <person name="Dopson M."/>
        </authorList>
    </citation>
    <scope>NUCLEOTIDE SEQUENCE</scope>
    <source>
        <strain evidence="1">MM415B02202</strain>
    </source>
</reference>
<protein>
    <submittedName>
        <fullName evidence="1">Uncharacterized protein</fullName>
    </submittedName>
</protein>